<dbReference type="Proteomes" id="UP000886723">
    <property type="component" value="Unassembled WGS sequence"/>
</dbReference>
<keyword evidence="3" id="KW-0472">Membrane</keyword>
<evidence type="ECO:0000256" key="3">
    <source>
        <dbReference type="SAM" id="Phobius"/>
    </source>
</evidence>
<feature type="domain" description="Cell envelope-related transcriptional attenuator" evidence="4">
    <location>
        <begin position="134"/>
        <end position="288"/>
    </location>
</feature>
<feature type="non-terminal residue" evidence="5">
    <location>
        <position position="289"/>
    </location>
</feature>
<comment type="similarity">
    <text evidence="1">Belongs to the LytR/CpsA/Psr (LCP) family.</text>
</comment>
<keyword evidence="3" id="KW-0812">Transmembrane</keyword>
<reference evidence="5" key="2">
    <citation type="journal article" date="2021" name="PeerJ">
        <title>Extensive microbial diversity within the chicken gut microbiome revealed by metagenomics and culture.</title>
        <authorList>
            <person name="Gilroy R."/>
            <person name="Ravi A."/>
            <person name="Getino M."/>
            <person name="Pursley I."/>
            <person name="Horton D.L."/>
            <person name="Alikhan N.F."/>
            <person name="Baker D."/>
            <person name="Gharbi K."/>
            <person name="Hall N."/>
            <person name="Watson M."/>
            <person name="Adriaenssens E.M."/>
            <person name="Foster-Nyarko E."/>
            <person name="Jarju S."/>
            <person name="Secka A."/>
            <person name="Antonio M."/>
            <person name="Oren A."/>
            <person name="Chaudhuri R.R."/>
            <person name="La Ragione R."/>
            <person name="Hildebrand F."/>
            <person name="Pallen M.J."/>
        </authorList>
    </citation>
    <scope>NUCLEOTIDE SEQUENCE</scope>
    <source>
        <strain evidence="5">ChiBcec2-4451</strain>
    </source>
</reference>
<name>A0A9D1NV63_9FIRM</name>
<feature type="compositionally biased region" description="Basic and acidic residues" evidence="2">
    <location>
        <begin position="1"/>
        <end position="18"/>
    </location>
</feature>
<dbReference type="InterPro" id="IPR004474">
    <property type="entry name" value="LytR_CpsA_psr"/>
</dbReference>
<proteinExistence type="inferred from homology"/>
<comment type="caution">
    <text evidence="5">The sequence shown here is derived from an EMBL/GenBank/DDBJ whole genome shotgun (WGS) entry which is preliminary data.</text>
</comment>
<dbReference type="InterPro" id="IPR050922">
    <property type="entry name" value="LytR/CpsA/Psr_CW_biosynth"/>
</dbReference>
<gene>
    <name evidence="5" type="ORF">IAA63_08290</name>
</gene>
<protein>
    <submittedName>
        <fullName evidence="5">LCP family protein</fullName>
    </submittedName>
</protein>
<dbReference type="AlphaFoldDB" id="A0A9D1NV63"/>
<evidence type="ECO:0000313" key="5">
    <source>
        <dbReference type="EMBL" id="HIV13117.1"/>
    </source>
</evidence>
<dbReference type="NCBIfam" id="TIGR00350">
    <property type="entry name" value="lytR_cpsA_psr"/>
    <property type="match status" value="1"/>
</dbReference>
<feature type="transmembrane region" description="Helical" evidence="3">
    <location>
        <begin position="31"/>
        <end position="53"/>
    </location>
</feature>
<evidence type="ECO:0000313" key="6">
    <source>
        <dbReference type="Proteomes" id="UP000886723"/>
    </source>
</evidence>
<sequence length="289" mass="32355">MSDSGTKKSQGEQDPEKPVKRKKKMSKKKKLATALLILLALLVIIAGVVYAVGHHYYSKTNYMTDEEVAEQLAAQRAAQEEAEAEEEEEIDPELQAIQANLEQFASTEPITSDGNVYNVVLVGLDTTTEDFIGNSDSMILISINYRLEQISMISLMRDTYVDIPGVGYRKLNASYPNGAGPLLCETITENYKVQVDRYVTVDFGNMIDIIDAIGTIEITFTEKEAENANKSIRQQCRILGLDKDDYLIPGEGTYECNGMQAVAYARIRKVGNADYQRTERQREVLMKLL</sequence>
<evidence type="ECO:0000256" key="1">
    <source>
        <dbReference type="ARBA" id="ARBA00006068"/>
    </source>
</evidence>
<evidence type="ECO:0000256" key="2">
    <source>
        <dbReference type="SAM" id="MobiDB-lite"/>
    </source>
</evidence>
<dbReference type="Gene3D" id="3.40.630.190">
    <property type="entry name" value="LCP protein"/>
    <property type="match status" value="1"/>
</dbReference>
<dbReference type="PANTHER" id="PTHR33392">
    <property type="entry name" value="POLYISOPRENYL-TEICHOIC ACID--PEPTIDOGLYCAN TEICHOIC ACID TRANSFERASE TAGU"/>
    <property type="match status" value="1"/>
</dbReference>
<dbReference type="Pfam" id="PF03816">
    <property type="entry name" value="LytR_cpsA_psr"/>
    <property type="match status" value="1"/>
</dbReference>
<keyword evidence="3" id="KW-1133">Transmembrane helix</keyword>
<feature type="region of interest" description="Disordered" evidence="2">
    <location>
        <begin position="1"/>
        <end position="25"/>
    </location>
</feature>
<evidence type="ECO:0000259" key="4">
    <source>
        <dbReference type="Pfam" id="PF03816"/>
    </source>
</evidence>
<dbReference type="PANTHER" id="PTHR33392:SF6">
    <property type="entry name" value="POLYISOPRENYL-TEICHOIC ACID--PEPTIDOGLYCAN TEICHOIC ACID TRANSFERASE TAGU"/>
    <property type="match status" value="1"/>
</dbReference>
<dbReference type="EMBL" id="DVON01000178">
    <property type="protein sequence ID" value="HIV13117.1"/>
    <property type="molecule type" value="Genomic_DNA"/>
</dbReference>
<accession>A0A9D1NV63</accession>
<organism evidence="5 6">
    <name type="scientific">Candidatus Pullilachnospira stercoravium</name>
    <dbReference type="NCBI Taxonomy" id="2840913"/>
    <lineage>
        <taxon>Bacteria</taxon>
        <taxon>Bacillati</taxon>
        <taxon>Bacillota</taxon>
        <taxon>Clostridia</taxon>
        <taxon>Lachnospirales</taxon>
        <taxon>Lachnospiraceae</taxon>
        <taxon>Lachnospiraceae incertae sedis</taxon>
        <taxon>Candidatus Pullilachnospira</taxon>
    </lineage>
</organism>
<reference evidence="5" key="1">
    <citation type="submission" date="2020-10" db="EMBL/GenBank/DDBJ databases">
        <authorList>
            <person name="Gilroy R."/>
        </authorList>
    </citation>
    <scope>NUCLEOTIDE SEQUENCE</scope>
    <source>
        <strain evidence="5">ChiBcec2-4451</strain>
    </source>
</reference>